<feature type="region of interest" description="Disordered" evidence="1">
    <location>
        <begin position="257"/>
        <end position="279"/>
    </location>
</feature>
<name>A0A1M6TW13_SELRU</name>
<feature type="region of interest" description="Disordered" evidence="1">
    <location>
        <begin position="101"/>
        <end position="123"/>
    </location>
</feature>
<gene>
    <name evidence="2" type="ORF">SAMN05216582_10973</name>
</gene>
<sequence length="321" mass="36215">MAMIARVAEDKRNLLQTETVWQRMQKDNSLKKEKEDTVIGKAAEVYISKEGRKLSEDALDPLKSLSQTDFMTDAEKQLSKLWQEDKDKAEYKKQAAEIEERLAKDSGLTDKERADLQAQADELREKGKTLDDKLYELYDKKHGIEKEIEENGGKYTGGDITGLQRQIERLNLEIHNAGVDITRKGALEDYLTQQALKERADLSVAANKAKIRNGELELRDSEASVTNRTAEQIQAQADENGKRQPAAADVVQEAVEEGKVRAEKAEDETEKLADRGRDDALKMQSHMAQVADSAANAEIDEDIINHMKEFKKISIDDALER</sequence>
<evidence type="ECO:0000256" key="1">
    <source>
        <dbReference type="SAM" id="MobiDB-lite"/>
    </source>
</evidence>
<organism evidence="2 3">
    <name type="scientific">Selenomonas ruminantium</name>
    <dbReference type="NCBI Taxonomy" id="971"/>
    <lineage>
        <taxon>Bacteria</taxon>
        <taxon>Bacillati</taxon>
        <taxon>Bacillota</taxon>
        <taxon>Negativicutes</taxon>
        <taxon>Selenomonadales</taxon>
        <taxon>Selenomonadaceae</taxon>
        <taxon>Selenomonas</taxon>
    </lineage>
</organism>
<dbReference type="Proteomes" id="UP000184263">
    <property type="component" value="Unassembled WGS sequence"/>
</dbReference>
<dbReference type="EMBL" id="FRBC01000009">
    <property type="protein sequence ID" value="SHK61137.1"/>
    <property type="molecule type" value="Genomic_DNA"/>
</dbReference>
<reference evidence="2 3" key="1">
    <citation type="submission" date="2016-11" db="EMBL/GenBank/DDBJ databases">
        <authorList>
            <person name="Jaros S."/>
            <person name="Januszkiewicz K."/>
            <person name="Wedrychowicz H."/>
        </authorList>
    </citation>
    <scope>NUCLEOTIDE SEQUENCE [LARGE SCALE GENOMIC DNA]</scope>
    <source>
        <strain evidence="2 3">HD4</strain>
    </source>
</reference>
<dbReference type="AlphaFoldDB" id="A0A1M6TW13"/>
<accession>A0A1M6TW13</accession>
<protein>
    <submittedName>
        <fullName evidence="2">Uncharacterized protein</fullName>
    </submittedName>
</protein>
<evidence type="ECO:0000313" key="3">
    <source>
        <dbReference type="Proteomes" id="UP000184263"/>
    </source>
</evidence>
<proteinExistence type="predicted"/>
<dbReference type="OrthoDB" id="1665062at2"/>
<dbReference type="RefSeq" id="WP_073089189.1">
    <property type="nucleotide sequence ID" value="NZ_FRBC01000009.1"/>
</dbReference>
<evidence type="ECO:0000313" key="2">
    <source>
        <dbReference type="EMBL" id="SHK61137.1"/>
    </source>
</evidence>